<evidence type="ECO:0000313" key="4">
    <source>
        <dbReference type="Proteomes" id="UP000813824"/>
    </source>
</evidence>
<dbReference type="AlphaFoldDB" id="A0A8K0XS04"/>
<dbReference type="EMBL" id="JAEVFJ010000008">
    <property type="protein sequence ID" value="KAH8103044.1"/>
    <property type="molecule type" value="Genomic_DNA"/>
</dbReference>
<dbReference type="OrthoDB" id="10633680at2759"/>
<comment type="caution">
    <text evidence="3">The sequence shown here is derived from an EMBL/GenBank/DDBJ whole genome shotgun (WGS) entry which is preliminary data.</text>
</comment>
<evidence type="ECO:0000256" key="2">
    <source>
        <dbReference type="SAM" id="MobiDB-lite"/>
    </source>
</evidence>
<proteinExistence type="predicted"/>
<evidence type="ECO:0000313" key="3">
    <source>
        <dbReference type="EMBL" id="KAH8103044.1"/>
    </source>
</evidence>
<dbReference type="Proteomes" id="UP000813824">
    <property type="component" value="Unassembled WGS sequence"/>
</dbReference>
<feature type="region of interest" description="Disordered" evidence="2">
    <location>
        <begin position="117"/>
        <end position="144"/>
    </location>
</feature>
<evidence type="ECO:0000256" key="1">
    <source>
        <dbReference type="SAM" id="Coils"/>
    </source>
</evidence>
<organism evidence="3 4">
    <name type="scientific">Cristinia sonorae</name>
    <dbReference type="NCBI Taxonomy" id="1940300"/>
    <lineage>
        <taxon>Eukaryota</taxon>
        <taxon>Fungi</taxon>
        <taxon>Dikarya</taxon>
        <taxon>Basidiomycota</taxon>
        <taxon>Agaricomycotina</taxon>
        <taxon>Agaricomycetes</taxon>
        <taxon>Agaricomycetidae</taxon>
        <taxon>Agaricales</taxon>
        <taxon>Pleurotineae</taxon>
        <taxon>Stephanosporaceae</taxon>
        <taxon>Cristinia</taxon>
    </lineage>
</organism>
<reference evidence="3" key="1">
    <citation type="journal article" date="2021" name="New Phytol.">
        <title>Evolutionary innovations through gain and loss of genes in the ectomycorrhizal Boletales.</title>
        <authorList>
            <person name="Wu G."/>
            <person name="Miyauchi S."/>
            <person name="Morin E."/>
            <person name="Kuo A."/>
            <person name="Drula E."/>
            <person name="Varga T."/>
            <person name="Kohler A."/>
            <person name="Feng B."/>
            <person name="Cao Y."/>
            <person name="Lipzen A."/>
            <person name="Daum C."/>
            <person name="Hundley H."/>
            <person name="Pangilinan J."/>
            <person name="Johnson J."/>
            <person name="Barry K."/>
            <person name="LaButti K."/>
            <person name="Ng V."/>
            <person name="Ahrendt S."/>
            <person name="Min B."/>
            <person name="Choi I.G."/>
            <person name="Park H."/>
            <person name="Plett J.M."/>
            <person name="Magnuson J."/>
            <person name="Spatafora J.W."/>
            <person name="Nagy L.G."/>
            <person name="Henrissat B."/>
            <person name="Grigoriev I.V."/>
            <person name="Yang Z.L."/>
            <person name="Xu J."/>
            <person name="Martin F.M."/>
        </authorList>
    </citation>
    <scope>NUCLEOTIDE SEQUENCE</scope>
    <source>
        <strain evidence="3">KKN 215</strain>
    </source>
</reference>
<accession>A0A8K0XS04</accession>
<sequence>MSQTKTLSRRFDWYDASNPMEIPHIPYCHLPCSASLHLWDCLGSHQGNVLRCKTPALIVDSLVVQDAQELPFIVHLTCTIVQSDSTRRWTKFGSSRDSQTLSPTAVLHILGMFKRDLPTPGTTRPESPAPSGSPESGAMQSDRMPSLSEINKQLLTAKDDNNKTFEQSRRQQRIALLKAITGRDEREDERHRDFSQLMVKIGSTYLSNRSAREDASDSAEKRRTALFDVQEKVRISSFERDQASRDHTVEKSRKQHWSLVKQLEGWRRQRLLDDGRFRRVLRLKERRGSTMLREQEAAFAKAQDKRQKEFDDGLETKKETMIIQDIENGRSFSLAQKAYREAARTWELEFLTAFTKQETDRMKVFMEAERTRERKFLQATEENKSEFKTTLSSCESRFYKLVRELERKAYEHEKMRMKNVFNWGLVKRREVKSTVEMWKKRMAAAEETRQQAYIELITPVNSRR</sequence>
<name>A0A8K0XS04_9AGAR</name>
<keyword evidence="1" id="KW-0175">Coiled coil</keyword>
<gene>
    <name evidence="3" type="ORF">BXZ70DRAFT_1076341</name>
</gene>
<feature type="compositionally biased region" description="Low complexity" evidence="2">
    <location>
        <begin position="125"/>
        <end position="138"/>
    </location>
</feature>
<feature type="coiled-coil region" evidence="1">
    <location>
        <begin position="428"/>
        <end position="455"/>
    </location>
</feature>
<keyword evidence="4" id="KW-1185">Reference proteome</keyword>
<protein>
    <submittedName>
        <fullName evidence="3">Uncharacterized protein</fullName>
    </submittedName>
</protein>